<evidence type="ECO:0000256" key="1">
    <source>
        <dbReference type="ARBA" id="ARBA00004418"/>
    </source>
</evidence>
<dbReference type="Pfam" id="PF03480">
    <property type="entry name" value="DctP"/>
    <property type="match status" value="1"/>
</dbReference>
<dbReference type="PANTHER" id="PTHR33376:SF15">
    <property type="entry name" value="BLL6794 PROTEIN"/>
    <property type="match status" value="1"/>
</dbReference>
<dbReference type="RefSeq" id="WP_310458882.1">
    <property type="nucleotide sequence ID" value="NZ_JAVKPH010000032.1"/>
</dbReference>
<dbReference type="PANTHER" id="PTHR33376">
    <property type="match status" value="1"/>
</dbReference>
<keyword evidence="3" id="KW-0574">Periplasm</keyword>
<dbReference type="Proteomes" id="UP001247754">
    <property type="component" value="Unassembled WGS sequence"/>
</dbReference>
<sequence length="342" mass="36020">MSRVKAALLAGAAMALCGVAPGAMAQEAITLKVGSVLPAKHYISVQLVDRFIADLEQRSNGAFRFESYPAGQLGKDVPATMSSGLADLGVVITGHYAAKFPLTSVGELPEGAGNACEGSAKMWTLTRPGGLLSALEFEPKGLRVLNANMLAPYVLFTRDKKVESLADVSGLKIWSSGPAAEKAIAEIGGVGIKVASTELYDSATRGTVDGAVFPYSGLAQYDLQPILKYAVDGVNFGSGVFFLTISEQTWNRLTEDQRAMMADAALSAQHAFCQWVEDGDKALRAETAAREGYTVTALEGAAKDEFVGRLRQSAENWARAMDGAGQPGSDVLKAYREAAAGN</sequence>
<proteinExistence type="predicted"/>
<protein>
    <submittedName>
        <fullName evidence="5">TRAP transporter substrate-binding protein DctP</fullName>
    </submittedName>
</protein>
<accession>A0ABU1FD07</accession>
<evidence type="ECO:0000256" key="2">
    <source>
        <dbReference type="ARBA" id="ARBA00022729"/>
    </source>
</evidence>
<feature type="signal peptide" evidence="4">
    <location>
        <begin position="1"/>
        <end position="25"/>
    </location>
</feature>
<dbReference type="InterPro" id="IPR018389">
    <property type="entry name" value="DctP_fam"/>
</dbReference>
<dbReference type="InterPro" id="IPR038404">
    <property type="entry name" value="TRAP_DctP_sf"/>
</dbReference>
<gene>
    <name evidence="5" type="primary">dctP</name>
    <name evidence="5" type="ORF">RGD00_19140</name>
</gene>
<keyword evidence="2 4" id="KW-0732">Signal</keyword>
<evidence type="ECO:0000313" key="5">
    <source>
        <dbReference type="EMBL" id="MDR5654731.1"/>
    </source>
</evidence>
<dbReference type="EMBL" id="JAVKPH010000032">
    <property type="protein sequence ID" value="MDR5654731.1"/>
    <property type="molecule type" value="Genomic_DNA"/>
</dbReference>
<organism evidence="5 6">
    <name type="scientific">Ruixingdingia sedimenti</name>
    <dbReference type="NCBI Taxonomy" id="3073604"/>
    <lineage>
        <taxon>Bacteria</taxon>
        <taxon>Pseudomonadati</taxon>
        <taxon>Pseudomonadota</taxon>
        <taxon>Alphaproteobacteria</taxon>
        <taxon>Rhodobacterales</taxon>
        <taxon>Paracoccaceae</taxon>
        <taxon>Ruixingdingia</taxon>
    </lineage>
</organism>
<evidence type="ECO:0000256" key="4">
    <source>
        <dbReference type="SAM" id="SignalP"/>
    </source>
</evidence>
<dbReference type="Gene3D" id="3.40.190.170">
    <property type="entry name" value="Bacterial extracellular solute-binding protein, family 7"/>
    <property type="match status" value="1"/>
</dbReference>
<reference evidence="5 6" key="1">
    <citation type="submission" date="2023-09" db="EMBL/GenBank/DDBJ databases">
        <title>Xinfangfangia sedmenti sp. nov., isolated the sedment.</title>
        <authorList>
            <person name="Xu L."/>
        </authorList>
    </citation>
    <scope>NUCLEOTIDE SEQUENCE [LARGE SCALE GENOMIC DNA]</scope>
    <source>
        <strain evidence="5 6">LG-4</strain>
    </source>
</reference>
<evidence type="ECO:0000256" key="3">
    <source>
        <dbReference type="ARBA" id="ARBA00022764"/>
    </source>
</evidence>
<dbReference type="NCBIfam" id="NF037995">
    <property type="entry name" value="TRAP_S1"/>
    <property type="match status" value="1"/>
</dbReference>
<comment type="caution">
    <text evidence="5">The sequence shown here is derived from an EMBL/GenBank/DDBJ whole genome shotgun (WGS) entry which is preliminary data.</text>
</comment>
<comment type="subcellular location">
    <subcellularLocation>
        <location evidence="1">Periplasm</location>
    </subcellularLocation>
</comment>
<keyword evidence="6" id="KW-1185">Reference proteome</keyword>
<feature type="chain" id="PRO_5047021880" evidence="4">
    <location>
        <begin position="26"/>
        <end position="342"/>
    </location>
</feature>
<evidence type="ECO:0000313" key="6">
    <source>
        <dbReference type="Proteomes" id="UP001247754"/>
    </source>
</evidence>
<name>A0ABU1FD07_9RHOB</name>